<evidence type="ECO:0000256" key="9">
    <source>
        <dbReference type="ARBA" id="ARBA00023136"/>
    </source>
</evidence>
<comment type="function">
    <text evidence="10">Heme chaperone required for the biogenesis of c-type cytochromes. Transiently binds heme delivered by CcmC and transfers the heme to apo-cytochromes in a process facilitated by CcmF and CcmH.</text>
</comment>
<organism evidence="12">
    <name type="scientific">Leucothrix mucor</name>
    <dbReference type="NCBI Taxonomy" id="45248"/>
    <lineage>
        <taxon>Bacteria</taxon>
        <taxon>Pseudomonadati</taxon>
        <taxon>Pseudomonadota</taxon>
        <taxon>Gammaproteobacteria</taxon>
        <taxon>Thiotrichales</taxon>
        <taxon>Thiotrichaceae</taxon>
        <taxon>Leucothrix</taxon>
    </lineage>
</organism>
<evidence type="ECO:0000256" key="4">
    <source>
        <dbReference type="ARBA" id="ARBA00022723"/>
    </source>
</evidence>
<proteinExistence type="inferred from homology"/>
<keyword evidence="5 10" id="KW-0201">Cytochrome c-type biogenesis</keyword>
<evidence type="ECO:0000256" key="11">
    <source>
        <dbReference type="PIRSR" id="PIRSR604329-50"/>
    </source>
</evidence>
<keyword evidence="8 10" id="KW-0408">Iron</keyword>
<keyword evidence="6 10" id="KW-0735">Signal-anchor</keyword>
<feature type="topological domain" description="Extracellular" evidence="10">
    <location>
        <begin position="29"/>
        <end position="149"/>
    </location>
</feature>
<feature type="binding site" description="covalent" evidence="10 11">
    <location>
        <position position="124"/>
    </location>
    <ligand>
        <name>heme</name>
        <dbReference type="ChEBI" id="CHEBI:30413"/>
    </ligand>
</feature>
<keyword evidence="2 10" id="KW-0349">Heme</keyword>
<evidence type="ECO:0000256" key="2">
    <source>
        <dbReference type="ARBA" id="ARBA00022617"/>
    </source>
</evidence>
<evidence type="ECO:0000313" key="12">
    <source>
        <dbReference type="EMBL" id="HFC91867.1"/>
    </source>
</evidence>
<dbReference type="Pfam" id="PF03100">
    <property type="entry name" value="CcmE"/>
    <property type="match status" value="1"/>
</dbReference>
<gene>
    <name evidence="10" type="primary">ccmE</name>
    <name evidence="10" type="synonym">cycJ</name>
    <name evidence="12" type="ORF">ENJ51_03555</name>
</gene>
<evidence type="ECO:0000256" key="10">
    <source>
        <dbReference type="HAMAP-Rule" id="MF_01959"/>
    </source>
</evidence>
<dbReference type="SUPFAM" id="SSF82093">
    <property type="entry name" value="Heme chaperone CcmE"/>
    <property type="match status" value="1"/>
</dbReference>
<dbReference type="EMBL" id="DRMS01000144">
    <property type="protein sequence ID" value="HFC91867.1"/>
    <property type="molecule type" value="Genomic_DNA"/>
</dbReference>
<dbReference type="PANTHER" id="PTHR34128">
    <property type="entry name" value="CYTOCHROME C-TYPE BIOGENESIS PROTEIN CCME HOMOLOG, MITOCHONDRIAL"/>
    <property type="match status" value="1"/>
</dbReference>
<dbReference type="GO" id="GO:0020037">
    <property type="term" value="F:heme binding"/>
    <property type="evidence" value="ECO:0007669"/>
    <property type="project" value="InterPro"/>
</dbReference>
<dbReference type="PANTHER" id="PTHR34128:SF2">
    <property type="entry name" value="CYTOCHROME C-TYPE BIOGENESIS PROTEIN CCME HOMOLOG, MITOCHONDRIAL"/>
    <property type="match status" value="1"/>
</dbReference>
<dbReference type="Proteomes" id="UP000885750">
    <property type="component" value="Unassembled WGS sequence"/>
</dbReference>
<evidence type="ECO:0000256" key="5">
    <source>
        <dbReference type="ARBA" id="ARBA00022748"/>
    </source>
</evidence>
<dbReference type="InterPro" id="IPR004329">
    <property type="entry name" value="CcmE"/>
</dbReference>
<comment type="subcellular location">
    <subcellularLocation>
        <location evidence="10">Cell membrane</location>
        <topology evidence="10">Single-pass type II membrane protein</topology>
    </subcellularLocation>
    <subcellularLocation>
        <location evidence="1">Membrane</location>
    </subcellularLocation>
</comment>
<evidence type="ECO:0000256" key="3">
    <source>
        <dbReference type="ARBA" id="ARBA00022692"/>
    </source>
</evidence>
<evidence type="ECO:0000256" key="6">
    <source>
        <dbReference type="ARBA" id="ARBA00022968"/>
    </source>
</evidence>
<keyword evidence="7 10" id="KW-1133">Transmembrane helix</keyword>
<protein>
    <recommendedName>
        <fullName evidence="10">Cytochrome c-type biogenesis protein CcmE</fullName>
    </recommendedName>
    <alternativeName>
        <fullName evidence="10">Cytochrome c maturation protein E</fullName>
    </alternativeName>
    <alternativeName>
        <fullName evidence="10">Heme chaperone CcmE</fullName>
    </alternativeName>
</protein>
<comment type="similarity">
    <text evidence="10">Belongs to the CcmE/CycJ family.</text>
</comment>
<accession>A0A7V2WUN2</accession>
<sequence>MKARQKRLIFVLLGVVAVIGASFLISKAMQGNFYKLYTPQEVLAGEVPTGQVIRIGGLVKEGSLKRSDTKLEARFIVLDKHKNEITVITNKILPDLFKEGKSQIARGILKDDGIFYAEEVLAKHDANYMPEEVKDLIEKEHTPIKDGAK</sequence>
<evidence type="ECO:0000256" key="8">
    <source>
        <dbReference type="ARBA" id="ARBA00023004"/>
    </source>
</evidence>
<feature type="binding site" description="axial binding residue" evidence="10 11">
    <location>
        <position position="128"/>
    </location>
    <ligand>
        <name>heme</name>
        <dbReference type="ChEBI" id="CHEBI:30413"/>
    </ligand>
    <ligandPart>
        <name>Fe</name>
        <dbReference type="ChEBI" id="CHEBI:18248"/>
    </ligandPart>
</feature>
<dbReference type="HAMAP" id="MF_01959">
    <property type="entry name" value="CcmE"/>
    <property type="match status" value="1"/>
</dbReference>
<dbReference type="AlphaFoldDB" id="A0A7V2WUN2"/>
<keyword evidence="9 10" id="KW-0472">Membrane</keyword>
<name>A0A7V2WUN2_LEUMU</name>
<dbReference type="Gene3D" id="2.40.50.140">
    <property type="entry name" value="Nucleic acid-binding proteins"/>
    <property type="match status" value="1"/>
</dbReference>
<evidence type="ECO:0000256" key="1">
    <source>
        <dbReference type="ARBA" id="ARBA00004370"/>
    </source>
</evidence>
<keyword evidence="3 10" id="KW-0812">Transmembrane</keyword>
<dbReference type="GO" id="GO:0005886">
    <property type="term" value="C:plasma membrane"/>
    <property type="evidence" value="ECO:0007669"/>
    <property type="project" value="UniProtKB-SubCell"/>
</dbReference>
<keyword evidence="10" id="KW-1003">Cell membrane</keyword>
<dbReference type="InterPro" id="IPR012340">
    <property type="entry name" value="NA-bd_OB-fold"/>
</dbReference>
<dbReference type="GO" id="GO:0046872">
    <property type="term" value="F:metal ion binding"/>
    <property type="evidence" value="ECO:0007669"/>
    <property type="project" value="UniProtKB-KW"/>
</dbReference>
<dbReference type="GO" id="GO:0017003">
    <property type="term" value="P:protein-heme linkage"/>
    <property type="evidence" value="ECO:0007669"/>
    <property type="project" value="UniProtKB-UniRule"/>
</dbReference>
<keyword evidence="4 10" id="KW-0479">Metal-binding</keyword>
<dbReference type="InterPro" id="IPR036127">
    <property type="entry name" value="CcmE-like_sf"/>
</dbReference>
<dbReference type="GO" id="GO:0017004">
    <property type="term" value="P:cytochrome complex assembly"/>
    <property type="evidence" value="ECO:0007669"/>
    <property type="project" value="UniProtKB-KW"/>
</dbReference>
<evidence type="ECO:0000256" key="7">
    <source>
        <dbReference type="ARBA" id="ARBA00022989"/>
    </source>
</evidence>
<reference evidence="12" key="1">
    <citation type="journal article" date="2020" name="mSystems">
        <title>Genome- and Community-Level Interaction Insights into Carbon Utilization and Element Cycling Functions of Hydrothermarchaeota in Hydrothermal Sediment.</title>
        <authorList>
            <person name="Zhou Z."/>
            <person name="Liu Y."/>
            <person name="Xu W."/>
            <person name="Pan J."/>
            <person name="Luo Z.H."/>
            <person name="Li M."/>
        </authorList>
    </citation>
    <scope>NUCLEOTIDE SEQUENCE [LARGE SCALE GENOMIC DNA]</scope>
    <source>
        <strain evidence="12">HyVt-493</strain>
    </source>
</reference>
<feature type="topological domain" description="Cytoplasmic" evidence="10">
    <location>
        <begin position="1"/>
        <end position="7"/>
    </location>
</feature>
<comment type="caution">
    <text evidence="12">The sequence shown here is derived from an EMBL/GenBank/DDBJ whole genome shotgun (WGS) entry which is preliminary data.</text>
</comment>